<keyword evidence="2" id="KW-0812">Transmembrane</keyword>
<evidence type="ECO:0000256" key="3">
    <source>
        <dbReference type="ARBA" id="ARBA00022989"/>
    </source>
</evidence>
<evidence type="ECO:0000256" key="4">
    <source>
        <dbReference type="ARBA" id="ARBA00023136"/>
    </source>
</evidence>
<dbReference type="GO" id="GO:0016020">
    <property type="term" value="C:membrane"/>
    <property type="evidence" value="ECO:0007669"/>
    <property type="project" value="UniProtKB-SubCell"/>
</dbReference>
<proteinExistence type="predicted"/>
<dbReference type="InterPro" id="IPR006073">
    <property type="entry name" value="GTP-bd"/>
</dbReference>
<dbReference type="Gene3D" id="3.40.50.300">
    <property type="entry name" value="P-loop containing nucleotide triphosphate hydrolases"/>
    <property type="match status" value="1"/>
</dbReference>
<dbReference type="KEGG" id="ccro:CMC5_070610"/>
<gene>
    <name evidence="6" type="primary">ychF</name>
    <name evidence="6" type="ORF">CMC5_070610</name>
</gene>
<name>A0A0K1EQD3_CHOCO</name>
<dbReference type="STRING" id="52.CMC5_070610"/>
<evidence type="ECO:0000259" key="5">
    <source>
        <dbReference type="Pfam" id="PF01926"/>
    </source>
</evidence>
<dbReference type="InterPro" id="IPR027417">
    <property type="entry name" value="P-loop_NTPase"/>
</dbReference>
<evidence type="ECO:0000313" key="7">
    <source>
        <dbReference type="Proteomes" id="UP000067626"/>
    </source>
</evidence>
<evidence type="ECO:0000256" key="2">
    <source>
        <dbReference type="ARBA" id="ARBA00022692"/>
    </source>
</evidence>
<sequence>MTEIKFGDAVKKAFEEAMRERGHANVLLAGRTGVGKSTLVNSVFQGQFASTGHGRPVTTGTREITKPGVPLTIFDTRGLEMSEFEATRTALKRFVSSRRQDPDARKHIHVAWVCVSEDLRRVEEAETSLVEMLADYMPVLAVITKARADQGFRAEVQRLLPRALNVVRVRALPEELDDGHRLPPMGLIELIQATVDLIPEGQRRAFIASQKADLALKKTKSHMIVGASVATAMGIAASPIPFADAFVLVPIQIAMIAGITATYGLDFSEGFLSTVVASTLGGAATTLTGRAIAGSLIKLLPGAGAVVGGGVSAATAGTMTTALGEAYIAVLDMLFEKHGGEQPSAEIVIDAVRAAFQKPA</sequence>
<dbReference type="Pfam" id="PF01926">
    <property type="entry name" value="MMR_HSR1"/>
    <property type="match status" value="1"/>
</dbReference>
<feature type="domain" description="G" evidence="5">
    <location>
        <begin position="26"/>
        <end position="145"/>
    </location>
</feature>
<protein>
    <submittedName>
        <fullName evidence="6">GTP-binding protein</fullName>
    </submittedName>
</protein>
<keyword evidence="4" id="KW-0472">Membrane</keyword>
<keyword evidence="7" id="KW-1185">Reference proteome</keyword>
<dbReference type="GO" id="GO:0005525">
    <property type="term" value="F:GTP binding"/>
    <property type="evidence" value="ECO:0007669"/>
    <property type="project" value="InterPro"/>
</dbReference>
<keyword evidence="3" id="KW-1133">Transmembrane helix</keyword>
<dbReference type="PATRIC" id="fig|52.7.peg.7749"/>
<dbReference type="Pfam" id="PF05128">
    <property type="entry name" value="DUF697"/>
    <property type="match status" value="1"/>
</dbReference>
<organism evidence="6 7">
    <name type="scientific">Chondromyces crocatus</name>
    <dbReference type="NCBI Taxonomy" id="52"/>
    <lineage>
        <taxon>Bacteria</taxon>
        <taxon>Pseudomonadati</taxon>
        <taxon>Myxococcota</taxon>
        <taxon>Polyangia</taxon>
        <taxon>Polyangiales</taxon>
        <taxon>Polyangiaceae</taxon>
        <taxon>Chondromyces</taxon>
    </lineage>
</organism>
<evidence type="ECO:0000256" key="1">
    <source>
        <dbReference type="ARBA" id="ARBA00004141"/>
    </source>
</evidence>
<dbReference type="OrthoDB" id="9255830at2"/>
<dbReference type="EMBL" id="CP012159">
    <property type="protein sequence ID" value="AKT42833.1"/>
    <property type="molecule type" value="Genomic_DNA"/>
</dbReference>
<dbReference type="SUPFAM" id="SSF52540">
    <property type="entry name" value="P-loop containing nucleoside triphosphate hydrolases"/>
    <property type="match status" value="1"/>
</dbReference>
<dbReference type="Proteomes" id="UP000067626">
    <property type="component" value="Chromosome"/>
</dbReference>
<dbReference type="InterPro" id="IPR021147">
    <property type="entry name" value="DUF697"/>
</dbReference>
<evidence type="ECO:0000313" key="6">
    <source>
        <dbReference type="EMBL" id="AKT42833.1"/>
    </source>
</evidence>
<accession>A0A0K1EQD3</accession>
<dbReference type="CDD" id="cd00882">
    <property type="entry name" value="Ras_like_GTPase"/>
    <property type="match status" value="1"/>
</dbReference>
<comment type="subcellular location">
    <subcellularLocation>
        <location evidence="1">Membrane</location>
        <topology evidence="1">Multi-pass membrane protein</topology>
    </subcellularLocation>
</comment>
<reference evidence="6 7" key="1">
    <citation type="submission" date="2015-07" db="EMBL/GenBank/DDBJ databases">
        <title>Genome analysis of myxobacterium Chondromyces crocatus Cm c5 reveals a high potential for natural compound synthesis and the genetic basis for the loss of fruiting body formation.</title>
        <authorList>
            <person name="Zaburannyi N."/>
            <person name="Bunk B."/>
            <person name="Maier J."/>
            <person name="Overmann J."/>
            <person name="Mueller R."/>
        </authorList>
    </citation>
    <scope>NUCLEOTIDE SEQUENCE [LARGE SCALE GENOMIC DNA]</scope>
    <source>
        <strain evidence="6 7">Cm c5</strain>
    </source>
</reference>
<dbReference type="RefSeq" id="WP_050434396.1">
    <property type="nucleotide sequence ID" value="NZ_CP012159.1"/>
</dbReference>
<dbReference type="AlphaFoldDB" id="A0A0K1EQD3"/>